<gene>
    <name evidence="6" type="ORF">ACFQDO_02230</name>
</gene>
<dbReference type="Proteomes" id="UP001596189">
    <property type="component" value="Unassembled WGS sequence"/>
</dbReference>
<protein>
    <recommendedName>
        <fullName evidence="3">Nuclease SbcCD subunit C</fullName>
    </recommendedName>
</protein>
<comment type="caution">
    <text evidence="6">The sequence shown here is derived from an EMBL/GenBank/DDBJ whole genome shotgun (WGS) entry which is preliminary data.</text>
</comment>
<feature type="coiled-coil region" evidence="4">
    <location>
        <begin position="413"/>
        <end position="440"/>
    </location>
</feature>
<accession>A0ABW1JAU0</accession>
<dbReference type="PANTHER" id="PTHR32114:SF2">
    <property type="entry name" value="ABC TRANSPORTER ABCH.3"/>
    <property type="match status" value="1"/>
</dbReference>
<feature type="domain" description="Rad50/SbcC-type AAA" evidence="5">
    <location>
        <begin position="5"/>
        <end position="183"/>
    </location>
</feature>
<reference evidence="7" key="1">
    <citation type="journal article" date="2019" name="Int. J. Syst. Evol. Microbiol.">
        <title>The Global Catalogue of Microorganisms (GCM) 10K type strain sequencing project: providing services to taxonomists for standard genome sequencing and annotation.</title>
        <authorList>
            <consortium name="The Broad Institute Genomics Platform"/>
            <consortium name="The Broad Institute Genome Sequencing Center for Infectious Disease"/>
            <person name="Wu L."/>
            <person name="Ma J."/>
        </authorList>
    </citation>
    <scope>NUCLEOTIDE SEQUENCE [LARGE SCALE GENOMIC DNA]</scope>
    <source>
        <strain evidence="7">KACC 14249</strain>
    </source>
</reference>
<comment type="subunit">
    <text evidence="2">Heterodimer of SbcC and SbcD.</text>
</comment>
<evidence type="ECO:0000313" key="7">
    <source>
        <dbReference type="Proteomes" id="UP001596189"/>
    </source>
</evidence>
<keyword evidence="4" id="KW-0175">Coiled coil</keyword>
<dbReference type="PANTHER" id="PTHR32114">
    <property type="entry name" value="ABC TRANSPORTER ABCH.3"/>
    <property type="match status" value="1"/>
</dbReference>
<proteinExistence type="inferred from homology"/>
<dbReference type="SUPFAM" id="SSF52540">
    <property type="entry name" value="P-loop containing nucleoside triphosphate hydrolases"/>
    <property type="match status" value="1"/>
</dbReference>
<sequence length="1001" mass="106385">MRLHRLRVEAFGPFAGTEEVDFDDLAGLFLLHGPTGAGKSSVLDAVCFALYGQVPGARASGRPRLRSDHAAEGSAPRVTLEVTLAGRRLEITRSPEWHRPKKRGAGTTRAPASTDVRELVHGEWQVLVGRRSDEAGLLLKDLLGMGMDQFTKVVMLPQGEFAAFLRSGAEQRAEVLGRLFDIDRYAAAETWLREERVRLSRLVEVADGERDRLVARAHEVASSVAGTSLPSPDELTLAEPPGAGQVEALARAATVALQAAREELDRTQVAHDLAATQLASATDQARRRHRRTTLESELARLQDGDAAHQADVARLDAGRRAAQLRIPLQQWDAAGERSRAADLRLEQARASTQSLLGLPAAAVTADTVRAELADRTDALARLGSALALQSQLDASRARLAACRRERDDADPAIAQATHDLAAAEQLHQDAEAQLTAHRERAGTSLAAARAVTQARAVLDAARDLVQAAAELALVDDDCRAGQDAELVARRHWLDVRERRIAGMSAELALGLRPGEPCLVCGGTEHPAPASSTASQVDADDERVAQLAHERAATASQQLAARRTGVVARCAELRAVSGTSDVATATADMQRRVDELARAEAAAEVVRIAELSLAAAAQSRADAAPRLEAARQASASAASRLGELEPLVAERQTALAALIGDDVDVPSRQARLQAEIGVLTTWEAADREATATRRHRDDLLNAFEAALADLGFSTVPAVRDGLLEPAELEACRDGVERYELTLAELRARLADPDLTAGDDGAPVDPAQLRAELTELSGRLRTVADRQAVGAQAAQSLSRLSAQLLAHDGVHHDVRARAAHVAELSRCLDGTGGGNVLRMRLTAFVLAARLEEVAAAATERLSAMSDGRFTLVHTDELAKSGARSGLGLQVLDSWTGVARDTSTLSGGETFLASLALALGLADVVQAEAGGTTIETLFVDEGFGTLDEDALEDVMGVLDGLRDGGRTVGLVSHVRELRSRIPSQLEVRRSRTGSSIVQRSSAAS</sequence>
<dbReference type="InterPro" id="IPR027417">
    <property type="entry name" value="P-loop_NTPase"/>
</dbReference>
<evidence type="ECO:0000256" key="3">
    <source>
        <dbReference type="ARBA" id="ARBA00013368"/>
    </source>
</evidence>
<name>A0ABW1JAU0_9ACTN</name>
<keyword evidence="7" id="KW-1185">Reference proteome</keyword>
<evidence type="ECO:0000313" key="6">
    <source>
        <dbReference type="EMBL" id="MFC6005935.1"/>
    </source>
</evidence>
<dbReference type="RefSeq" id="WP_345716804.1">
    <property type="nucleotide sequence ID" value="NZ_BAABFP010000005.1"/>
</dbReference>
<organism evidence="6 7">
    <name type="scientific">Angustibacter luteus</name>
    <dbReference type="NCBI Taxonomy" id="658456"/>
    <lineage>
        <taxon>Bacteria</taxon>
        <taxon>Bacillati</taxon>
        <taxon>Actinomycetota</taxon>
        <taxon>Actinomycetes</taxon>
        <taxon>Kineosporiales</taxon>
        <taxon>Kineosporiaceae</taxon>
    </lineage>
</organism>
<evidence type="ECO:0000256" key="1">
    <source>
        <dbReference type="ARBA" id="ARBA00006930"/>
    </source>
</evidence>
<dbReference type="Pfam" id="PF13558">
    <property type="entry name" value="SbcC_Walker_B"/>
    <property type="match status" value="1"/>
</dbReference>
<dbReference type="Pfam" id="PF13476">
    <property type="entry name" value="AAA_23"/>
    <property type="match status" value="1"/>
</dbReference>
<dbReference type="InterPro" id="IPR038729">
    <property type="entry name" value="Rad50/SbcC_AAA"/>
</dbReference>
<dbReference type="EMBL" id="JBHSRD010000002">
    <property type="protein sequence ID" value="MFC6005935.1"/>
    <property type="molecule type" value="Genomic_DNA"/>
</dbReference>
<evidence type="ECO:0000259" key="5">
    <source>
        <dbReference type="Pfam" id="PF13476"/>
    </source>
</evidence>
<comment type="similarity">
    <text evidence="1">Belongs to the SMC family. SbcC subfamily.</text>
</comment>
<evidence type="ECO:0000256" key="2">
    <source>
        <dbReference type="ARBA" id="ARBA00011322"/>
    </source>
</evidence>
<evidence type="ECO:0000256" key="4">
    <source>
        <dbReference type="SAM" id="Coils"/>
    </source>
</evidence>
<dbReference type="Gene3D" id="3.40.50.300">
    <property type="entry name" value="P-loop containing nucleotide triphosphate hydrolases"/>
    <property type="match status" value="2"/>
</dbReference>